<dbReference type="EMBL" id="BGPR01000346">
    <property type="protein sequence ID" value="GBM14665.1"/>
    <property type="molecule type" value="Genomic_DNA"/>
</dbReference>
<keyword evidence="3" id="KW-1185">Reference proteome</keyword>
<evidence type="ECO:0000256" key="1">
    <source>
        <dbReference type="SAM" id="MobiDB-lite"/>
    </source>
</evidence>
<gene>
    <name evidence="2" type="ORF">AVEN_97178_1</name>
</gene>
<protein>
    <submittedName>
        <fullName evidence="2">Uncharacterized protein</fullName>
    </submittedName>
</protein>
<sequence length="1015" mass="113099">MTLTRERCENLEKPRREMLLLSEERRKKIETCEDILKRKIMDVKNKGKRRKMSKHFTNSSELSPGVNSAPQSSQTGLNRAYLVENLKDLSSVEPTENTKDSSNGEGLNYALLYSSAYDKKIFLKQSVVLSRIAQLMPAGAIQNSIKFSQNKEIKRICKRKTKYTPNLRKIKLSAIPKKNSANALFKYTGPVENMPGRFSGKGLNCSLLYSSVYDKKIFMKQTVVLSDIAKLMLPGTIQNHINSCRNKEIKPICNKKPNCITAKVSKLKLSPVSKKNFLKAPTKRQMSSIGKISVSPNIIKRDKVKNIRLSKNYLTAGKQGRIGKVLKDNDIQCVNSLFHQDRKGFLNSNSVKVEEINDSLKAKLASYEATKGNDTIAMFPELRIDTKISVEPYVVLENLSNSKKEVNVYPEIKISNAENKKNDVIISSNTKNRDSKLSVLRPLVVLKDIIDMKSNQSRSMDDKRVKVSVLDNGKQNDPKLFILKPGIVLKDIISSKSYVQTAAKKVKTEISPSHAKKVKVRISPSHAVNNDLKSSLLNPVLVLKDTKNIKLHHSRLTDDKSKRAKVSVLDNGIQNDPKLSILKPRIVLKDLIRRKTCIQTGANKVKSGNSSSSAIKSEPRSSVLSPVAGLKCINSIKSNHSGLTDDKSKRAKVSVLDNDNQNDPKFSILKPGIKSKLFIHTGANKEKSELLSPNSIKSSVLSPVPGWKDISNIKSNQSRLADDESKKLKVNVYKLIENGIQIDSKLSKLKYSVSKDIIRSKSCIETQAEKVKSVTMSRNMYDKSKRTKGSVLANGIQDFPKVSMLKPVVLSKDIINSKSCFLTAATKIKSLKLPRNKDDISKRVKVNVLENDIHNDPKSSIFKSVAVSNDIICSKSCSRTVSKKVKAMTTNPEDKSKRIKMSFPENGISDFPKVSLLKPVVLSKDKINSKSCFLTESKAIKSRNLSSNKDDKSKSVKTFVLVNAIQNDSKFSPFKPGNVLKDIIRSHAIKSDPKSSVLRSPVAGKDITSNLIIRD</sequence>
<dbReference type="AlphaFoldDB" id="A0A4Y2DGH8"/>
<evidence type="ECO:0000313" key="3">
    <source>
        <dbReference type="Proteomes" id="UP000499080"/>
    </source>
</evidence>
<dbReference type="Proteomes" id="UP000499080">
    <property type="component" value="Unassembled WGS sequence"/>
</dbReference>
<comment type="caution">
    <text evidence="2">The sequence shown here is derived from an EMBL/GenBank/DDBJ whole genome shotgun (WGS) entry which is preliminary data.</text>
</comment>
<name>A0A4Y2DGH8_ARAVE</name>
<evidence type="ECO:0000313" key="2">
    <source>
        <dbReference type="EMBL" id="GBM14665.1"/>
    </source>
</evidence>
<proteinExistence type="predicted"/>
<organism evidence="2 3">
    <name type="scientific">Araneus ventricosus</name>
    <name type="common">Orbweaver spider</name>
    <name type="synonym">Epeira ventricosa</name>
    <dbReference type="NCBI Taxonomy" id="182803"/>
    <lineage>
        <taxon>Eukaryota</taxon>
        <taxon>Metazoa</taxon>
        <taxon>Ecdysozoa</taxon>
        <taxon>Arthropoda</taxon>
        <taxon>Chelicerata</taxon>
        <taxon>Arachnida</taxon>
        <taxon>Araneae</taxon>
        <taxon>Araneomorphae</taxon>
        <taxon>Entelegynae</taxon>
        <taxon>Araneoidea</taxon>
        <taxon>Araneidae</taxon>
        <taxon>Araneus</taxon>
    </lineage>
</organism>
<feature type="compositionally biased region" description="Polar residues" evidence="1">
    <location>
        <begin position="55"/>
        <end position="74"/>
    </location>
</feature>
<dbReference type="OrthoDB" id="6437904at2759"/>
<reference evidence="2 3" key="1">
    <citation type="journal article" date="2019" name="Sci. Rep.">
        <title>Orb-weaving spider Araneus ventricosus genome elucidates the spidroin gene catalogue.</title>
        <authorList>
            <person name="Kono N."/>
            <person name="Nakamura H."/>
            <person name="Ohtoshi R."/>
            <person name="Moran D.A.P."/>
            <person name="Shinohara A."/>
            <person name="Yoshida Y."/>
            <person name="Fujiwara M."/>
            <person name="Mori M."/>
            <person name="Tomita M."/>
            <person name="Arakawa K."/>
        </authorList>
    </citation>
    <scope>NUCLEOTIDE SEQUENCE [LARGE SCALE GENOMIC DNA]</scope>
</reference>
<accession>A0A4Y2DGH8</accession>
<feature type="region of interest" description="Disordered" evidence="1">
    <location>
        <begin position="45"/>
        <end position="74"/>
    </location>
</feature>